<dbReference type="AlphaFoldDB" id="X1HLU7"/>
<comment type="caution">
    <text evidence="2">The sequence shown here is derived from an EMBL/GenBank/DDBJ whole genome shotgun (WGS) entry which is preliminary data.</text>
</comment>
<sequence length="129" mass="14558">MRIDRRKRVQEKLHLEEARLEALLRLSQMSKASLSELASFALEQGIKLTGSSIGFLGFLSKDESVYTLHAVSKNVVRECKVVGDPVQWHISEAGIWADAVRQHKTLFINDYAKPHPSKKGLPEGHVRIQ</sequence>
<evidence type="ECO:0000259" key="1">
    <source>
        <dbReference type="Pfam" id="PF13185"/>
    </source>
</evidence>
<organism evidence="2">
    <name type="scientific">marine sediment metagenome</name>
    <dbReference type="NCBI Taxonomy" id="412755"/>
    <lineage>
        <taxon>unclassified sequences</taxon>
        <taxon>metagenomes</taxon>
        <taxon>ecological metagenomes</taxon>
    </lineage>
</organism>
<dbReference type="EMBL" id="BARU01006243">
    <property type="protein sequence ID" value="GAH46288.1"/>
    <property type="molecule type" value="Genomic_DNA"/>
</dbReference>
<dbReference type="Pfam" id="PF13185">
    <property type="entry name" value="GAF_2"/>
    <property type="match status" value="1"/>
</dbReference>
<protein>
    <recommendedName>
        <fullName evidence="1">GAF domain-containing protein</fullName>
    </recommendedName>
</protein>
<gene>
    <name evidence="2" type="ORF">S03H2_12266</name>
</gene>
<feature type="non-terminal residue" evidence="2">
    <location>
        <position position="129"/>
    </location>
</feature>
<reference evidence="2" key="1">
    <citation type="journal article" date="2014" name="Front. Microbiol.">
        <title>High frequency of phylogenetically diverse reductive dehalogenase-homologous genes in deep subseafloor sedimentary metagenomes.</title>
        <authorList>
            <person name="Kawai M."/>
            <person name="Futagami T."/>
            <person name="Toyoda A."/>
            <person name="Takaki Y."/>
            <person name="Nishi S."/>
            <person name="Hori S."/>
            <person name="Arai W."/>
            <person name="Tsubouchi T."/>
            <person name="Morono Y."/>
            <person name="Uchiyama I."/>
            <person name="Ito T."/>
            <person name="Fujiyama A."/>
            <person name="Inagaki F."/>
            <person name="Takami H."/>
        </authorList>
    </citation>
    <scope>NUCLEOTIDE SEQUENCE</scope>
    <source>
        <strain evidence="2">Expedition CK06-06</strain>
    </source>
</reference>
<dbReference type="SUPFAM" id="SSF55781">
    <property type="entry name" value="GAF domain-like"/>
    <property type="match status" value="1"/>
</dbReference>
<accession>X1HLU7</accession>
<evidence type="ECO:0000313" key="2">
    <source>
        <dbReference type="EMBL" id="GAH46288.1"/>
    </source>
</evidence>
<proteinExistence type="predicted"/>
<name>X1HLU7_9ZZZZ</name>
<dbReference type="InterPro" id="IPR003018">
    <property type="entry name" value="GAF"/>
</dbReference>
<feature type="domain" description="GAF" evidence="1">
    <location>
        <begin position="32"/>
        <end position="128"/>
    </location>
</feature>